<keyword evidence="2" id="KW-0812">Transmembrane</keyword>
<dbReference type="STRING" id="33097.A0A150FXQ6"/>
<dbReference type="OrthoDB" id="550535at2759"/>
<keyword evidence="2" id="KW-1133">Transmembrane helix</keyword>
<evidence type="ECO:0000256" key="2">
    <source>
        <dbReference type="SAM" id="Phobius"/>
    </source>
</evidence>
<sequence length="206" mass="21140">MHVVLCLLLATVFLGFVFYIYLPLLRRMHKEKRRIAEMMSQLPPELDVMRLVIGALMGPRHAAAHMGGHGHHHHRNTMRRASMMSVGTEDLSVTPGHTGTGAGGGAHNGAGAGGGVAGKDVMRHDGGGGSTTMAGREASVGSAGAGAPGGAGDTKAYQTWKEILARATSLSQAPKGSGGEKEMGHGSGHGAHMGGHGGSNKHSGRF</sequence>
<comment type="caution">
    <text evidence="3">The sequence shown here is derived from an EMBL/GenBank/DDBJ whole genome shotgun (WGS) entry which is preliminary data.</text>
</comment>
<reference evidence="4" key="1">
    <citation type="journal article" date="2016" name="Nat. Commun.">
        <title>The Gonium pectorale genome demonstrates co-option of cell cycle regulation during the evolution of multicellularity.</title>
        <authorList>
            <person name="Hanschen E.R."/>
            <person name="Marriage T.N."/>
            <person name="Ferris P.J."/>
            <person name="Hamaji T."/>
            <person name="Toyoda A."/>
            <person name="Fujiyama A."/>
            <person name="Neme R."/>
            <person name="Noguchi H."/>
            <person name="Minakuchi Y."/>
            <person name="Suzuki M."/>
            <person name="Kawai-Toyooka H."/>
            <person name="Smith D.R."/>
            <person name="Sparks H."/>
            <person name="Anderson J."/>
            <person name="Bakaric R."/>
            <person name="Luria V."/>
            <person name="Karger A."/>
            <person name="Kirschner M.W."/>
            <person name="Durand P.M."/>
            <person name="Michod R.E."/>
            <person name="Nozaki H."/>
            <person name="Olson B.J."/>
        </authorList>
    </citation>
    <scope>NUCLEOTIDE SEQUENCE [LARGE SCALE GENOMIC DNA]</scope>
    <source>
        <strain evidence="4">NIES-2863</strain>
    </source>
</reference>
<gene>
    <name evidence="3" type="ORF">GPECTOR_152g56</name>
</gene>
<feature type="compositionally biased region" description="Gly residues" evidence="1">
    <location>
        <begin position="185"/>
        <end position="198"/>
    </location>
</feature>
<keyword evidence="2" id="KW-0472">Membrane</keyword>
<dbReference type="EMBL" id="LSYV01000152">
    <property type="protein sequence ID" value="KXZ42401.1"/>
    <property type="molecule type" value="Genomic_DNA"/>
</dbReference>
<dbReference type="PANTHER" id="PTHR31600:SF2">
    <property type="entry name" value="GAMETE ENRICHED GENE 10 PROTEIN-RELATED"/>
    <property type="match status" value="1"/>
</dbReference>
<name>A0A150FXQ6_GONPE</name>
<feature type="transmembrane region" description="Helical" evidence="2">
    <location>
        <begin position="6"/>
        <end position="25"/>
    </location>
</feature>
<organism evidence="3 4">
    <name type="scientific">Gonium pectorale</name>
    <name type="common">Green alga</name>
    <dbReference type="NCBI Taxonomy" id="33097"/>
    <lineage>
        <taxon>Eukaryota</taxon>
        <taxon>Viridiplantae</taxon>
        <taxon>Chlorophyta</taxon>
        <taxon>core chlorophytes</taxon>
        <taxon>Chlorophyceae</taxon>
        <taxon>CS clade</taxon>
        <taxon>Chlamydomonadales</taxon>
        <taxon>Volvocaceae</taxon>
        <taxon>Gonium</taxon>
    </lineage>
</organism>
<dbReference type="PANTHER" id="PTHR31600">
    <property type="entry name" value="TINY MACROCYSTS PROTEIN B-RELATED"/>
    <property type="match status" value="1"/>
</dbReference>
<accession>A0A150FXQ6</accession>
<feature type="region of interest" description="Disordered" evidence="1">
    <location>
        <begin position="170"/>
        <end position="206"/>
    </location>
</feature>
<protein>
    <submittedName>
        <fullName evidence="3">Uncharacterized protein</fullName>
    </submittedName>
</protein>
<evidence type="ECO:0000313" key="3">
    <source>
        <dbReference type="EMBL" id="KXZ42401.1"/>
    </source>
</evidence>
<keyword evidence="4" id="KW-1185">Reference proteome</keyword>
<dbReference type="AlphaFoldDB" id="A0A150FXQ6"/>
<dbReference type="InterPro" id="IPR052994">
    <property type="entry name" value="Tiny_macrocysts_regulators"/>
</dbReference>
<dbReference type="Proteomes" id="UP000075714">
    <property type="component" value="Unassembled WGS sequence"/>
</dbReference>
<evidence type="ECO:0000313" key="4">
    <source>
        <dbReference type="Proteomes" id="UP000075714"/>
    </source>
</evidence>
<proteinExistence type="predicted"/>
<evidence type="ECO:0000256" key="1">
    <source>
        <dbReference type="SAM" id="MobiDB-lite"/>
    </source>
</evidence>